<feature type="region of interest" description="Disordered" evidence="10">
    <location>
        <begin position="14"/>
        <end position="68"/>
    </location>
</feature>
<dbReference type="Gene3D" id="3.30.1370.10">
    <property type="entry name" value="K Homology domain, type 1"/>
    <property type="match status" value="1"/>
</dbReference>
<dbReference type="InterPro" id="IPR037319">
    <property type="entry name" value="Rrp40_S1"/>
</dbReference>
<dbReference type="OrthoDB" id="340500at2759"/>
<dbReference type="PANTHER" id="PTHR21321">
    <property type="entry name" value="PNAS-3 RELATED"/>
    <property type="match status" value="1"/>
</dbReference>
<sequence length="246" mass="25880">MSLVLPGDAIPLPASSSLTLGPGLTASSSRSSSSLLSEPDESSAPRLAATKLGVLGSNSKGKEKGESMWVEGRSKRYIPAQKELVLGTIIARHAEGYRVDIGSSQMASLDALAFEGATKRSKPNLKVGTLVYARLSLANRDMEPEIECFDAATGKAEGFGELKGGLLLTVSLELCRQLLSPKHPLLQTLAGQFPFETAIGMNGRIWVKAGSVGETIALKRVIEAVNNGELGTSKTELDGAVKQMLA</sequence>
<keyword evidence="8" id="KW-0539">Nucleus</keyword>
<dbReference type="GO" id="GO:0010468">
    <property type="term" value="P:regulation of gene expression"/>
    <property type="evidence" value="ECO:0007669"/>
    <property type="project" value="UniProtKB-ARBA"/>
</dbReference>
<dbReference type="GO" id="GO:0071038">
    <property type="term" value="P:TRAMP-dependent tRNA surveillance pathway"/>
    <property type="evidence" value="ECO:0007669"/>
    <property type="project" value="TreeGrafter"/>
</dbReference>
<organism evidence="13 14">
    <name type="scientific">Saitozyma podzolica</name>
    <dbReference type="NCBI Taxonomy" id="1890683"/>
    <lineage>
        <taxon>Eukaryota</taxon>
        <taxon>Fungi</taxon>
        <taxon>Dikarya</taxon>
        <taxon>Basidiomycota</taxon>
        <taxon>Agaricomycotina</taxon>
        <taxon>Tremellomycetes</taxon>
        <taxon>Tremellales</taxon>
        <taxon>Trimorphomycetaceae</taxon>
        <taxon>Saitozyma</taxon>
    </lineage>
</organism>
<keyword evidence="6" id="KW-0271">Exosome</keyword>
<evidence type="ECO:0000256" key="4">
    <source>
        <dbReference type="ARBA" id="ARBA00022490"/>
    </source>
</evidence>
<evidence type="ECO:0000313" key="13">
    <source>
        <dbReference type="EMBL" id="RSH89328.1"/>
    </source>
</evidence>
<feature type="compositionally biased region" description="Low complexity" evidence="10">
    <location>
        <begin position="26"/>
        <end position="45"/>
    </location>
</feature>
<keyword evidence="7" id="KW-0694">RNA-binding</keyword>
<dbReference type="STRING" id="1890683.A0A427YE15"/>
<dbReference type="GO" id="GO:0000176">
    <property type="term" value="C:nuclear exosome (RNase complex)"/>
    <property type="evidence" value="ECO:0007669"/>
    <property type="project" value="TreeGrafter"/>
</dbReference>
<reference evidence="13 14" key="1">
    <citation type="submission" date="2018-11" db="EMBL/GenBank/DDBJ databases">
        <title>Genome sequence of Saitozyma podzolica DSM 27192.</title>
        <authorList>
            <person name="Aliyu H."/>
            <person name="Gorte O."/>
            <person name="Ochsenreither K."/>
        </authorList>
    </citation>
    <scope>NUCLEOTIDE SEQUENCE [LARGE SCALE GENOMIC DNA]</scope>
    <source>
        <strain evidence="13 14">DSM 27192</strain>
    </source>
</reference>
<dbReference type="SUPFAM" id="SSF54791">
    <property type="entry name" value="Eukaryotic type KH-domain (KH-domain type I)"/>
    <property type="match status" value="1"/>
</dbReference>
<evidence type="ECO:0000259" key="11">
    <source>
        <dbReference type="Pfam" id="PF15985"/>
    </source>
</evidence>
<dbReference type="InterPro" id="IPR041054">
    <property type="entry name" value="Rrp40_N_euk"/>
</dbReference>
<dbReference type="GO" id="GO:0003723">
    <property type="term" value="F:RNA binding"/>
    <property type="evidence" value="ECO:0007669"/>
    <property type="project" value="UniProtKB-KW"/>
</dbReference>
<dbReference type="Pfam" id="PF18311">
    <property type="entry name" value="Rrp40_N"/>
    <property type="match status" value="1"/>
</dbReference>
<dbReference type="FunFam" id="3.30.1370.10:FF:000038">
    <property type="entry name" value="exosome complex component RRP40"/>
    <property type="match status" value="1"/>
</dbReference>
<comment type="similarity">
    <text evidence="3">Belongs to the RRP40 family.</text>
</comment>
<evidence type="ECO:0000256" key="6">
    <source>
        <dbReference type="ARBA" id="ARBA00022835"/>
    </source>
</evidence>
<dbReference type="InterPro" id="IPR004088">
    <property type="entry name" value="KH_dom_type_1"/>
</dbReference>
<evidence type="ECO:0000256" key="2">
    <source>
        <dbReference type="ARBA" id="ARBA00004604"/>
    </source>
</evidence>
<comment type="subcellular location">
    <subcellularLocation>
        <location evidence="1">Cytoplasm</location>
    </subcellularLocation>
    <subcellularLocation>
        <location evidence="2">Nucleus</location>
        <location evidence="2">Nucleolus</location>
    </subcellularLocation>
</comment>
<feature type="domain" description="K Homology" evidence="11">
    <location>
        <begin position="165"/>
        <end position="212"/>
    </location>
</feature>
<dbReference type="GO" id="GO:0000177">
    <property type="term" value="C:cytoplasmic exosome (RNase complex)"/>
    <property type="evidence" value="ECO:0007669"/>
    <property type="project" value="TreeGrafter"/>
</dbReference>
<evidence type="ECO:0000259" key="12">
    <source>
        <dbReference type="Pfam" id="PF18311"/>
    </source>
</evidence>
<keyword evidence="14" id="KW-1185">Reference proteome</keyword>
<keyword evidence="4" id="KW-0963">Cytoplasm</keyword>
<dbReference type="GO" id="GO:0034475">
    <property type="term" value="P:U4 snRNA 3'-end processing"/>
    <property type="evidence" value="ECO:0007669"/>
    <property type="project" value="TreeGrafter"/>
</dbReference>
<dbReference type="Gene3D" id="2.40.50.140">
    <property type="entry name" value="Nucleic acid-binding proteins"/>
    <property type="match status" value="1"/>
</dbReference>
<dbReference type="PANTHER" id="PTHR21321:SF1">
    <property type="entry name" value="EXOSOME COMPLEX COMPONENT RRP40"/>
    <property type="match status" value="1"/>
</dbReference>
<evidence type="ECO:0000256" key="3">
    <source>
        <dbReference type="ARBA" id="ARBA00007841"/>
    </source>
</evidence>
<dbReference type="Pfam" id="PF15985">
    <property type="entry name" value="KH_6"/>
    <property type="match status" value="1"/>
</dbReference>
<dbReference type="InterPro" id="IPR026699">
    <property type="entry name" value="Exosome_RNA_bind1/RRP40/RRP4"/>
</dbReference>
<dbReference type="InterPro" id="IPR036612">
    <property type="entry name" value="KH_dom_type_1_sf"/>
</dbReference>
<dbReference type="InterPro" id="IPR012340">
    <property type="entry name" value="NA-bd_OB-fold"/>
</dbReference>
<gene>
    <name evidence="13" type="primary">RRP40</name>
    <name evidence="13" type="ORF">EHS25_002440</name>
</gene>
<dbReference type="InterPro" id="IPR049469">
    <property type="entry name" value="RRP40_KH-I"/>
</dbReference>
<evidence type="ECO:0000256" key="7">
    <source>
        <dbReference type="ARBA" id="ARBA00022884"/>
    </source>
</evidence>
<dbReference type="Proteomes" id="UP000279259">
    <property type="component" value="Unassembled WGS sequence"/>
</dbReference>
<accession>A0A427YE15</accession>
<evidence type="ECO:0000256" key="5">
    <source>
        <dbReference type="ARBA" id="ARBA00022552"/>
    </source>
</evidence>
<dbReference type="Pfam" id="PF21262">
    <property type="entry name" value="RRP40_S1"/>
    <property type="match status" value="1"/>
</dbReference>
<feature type="domain" description="Exosome complex exonuclease Rrp40 N-terminal" evidence="12">
    <location>
        <begin position="18"/>
        <end position="76"/>
    </location>
</feature>
<evidence type="ECO:0000256" key="8">
    <source>
        <dbReference type="ARBA" id="ARBA00023242"/>
    </source>
</evidence>
<comment type="caution">
    <text evidence="13">The sequence shown here is derived from an EMBL/GenBank/DDBJ whole genome shotgun (WGS) entry which is preliminary data.</text>
</comment>
<keyword evidence="5" id="KW-0698">rRNA processing</keyword>
<dbReference type="GO" id="GO:0071051">
    <property type="term" value="P:poly(A)-dependent snoRNA 3'-end processing"/>
    <property type="evidence" value="ECO:0007669"/>
    <property type="project" value="TreeGrafter"/>
</dbReference>
<evidence type="ECO:0000256" key="9">
    <source>
        <dbReference type="ARBA" id="ARBA00030615"/>
    </source>
</evidence>
<dbReference type="GO" id="GO:0000467">
    <property type="term" value="P:exonucleolytic trimming to generate mature 3'-end of 5.8S rRNA from tricistronic rRNA transcript (SSU-rRNA, 5.8S rRNA, LSU-rRNA)"/>
    <property type="evidence" value="ECO:0007669"/>
    <property type="project" value="TreeGrafter"/>
</dbReference>
<evidence type="ECO:0000256" key="1">
    <source>
        <dbReference type="ARBA" id="ARBA00004496"/>
    </source>
</evidence>
<dbReference type="GO" id="GO:0005730">
    <property type="term" value="C:nucleolus"/>
    <property type="evidence" value="ECO:0007669"/>
    <property type="project" value="UniProtKB-SubCell"/>
</dbReference>
<dbReference type="AlphaFoldDB" id="A0A427YE15"/>
<dbReference type="CDD" id="cd22526">
    <property type="entry name" value="KH-I_Rrp40"/>
    <property type="match status" value="1"/>
</dbReference>
<proteinExistence type="inferred from homology"/>
<name>A0A427YE15_9TREE</name>
<dbReference type="GO" id="GO:0071034">
    <property type="term" value="P:CUT catabolic process"/>
    <property type="evidence" value="ECO:0007669"/>
    <property type="project" value="TreeGrafter"/>
</dbReference>
<evidence type="ECO:0000256" key="10">
    <source>
        <dbReference type="SAM" id="MobiDB-lite"/>
    </source>
</evidence>
<evidence type="ECO:0000313" key="14">
    <source>
        <dbReference type="Proteomes" id="UP000279259"/>
    </source>
</evidence>
<protein>
    <recommendedName>
        <fullName evidence="9">Ribosomal RNA-processing protein 40</fullName>
    </recommendedName>
</protein>
<dbReference type="FunFam" id="2.40.50.140:FF:000112">
    <property type="entry name" value="Exosome complex component RRP40"/>
    <property type="match status" value="1"/>
</dbReference>
<dbReference type="CDD" id="cd05790">
    <property type="entry name" value="S1_Rrp40"/>
    <property type="match status" value="1"/>
</dbReference>
<dbReference type="GO" id="GO:0071035">
    <property type="term" value="P:nuclear polyadenylation-dependent rRNA catabolic process"/>
    <property type="evidence" value="ECO:0007669"/>
    <property type="project" value="TreeGrafter"/>
</dbReference>
<dbReference type="SUPFAM" id="SSF50249">
    <property type="entry name" value="Nucleic acid-binding proteins"/>
    <property type="match status" value="1"/>
</dbReference>
<dbReference type="EMBL" id="RSCD01000014">
    <property type="protein sequence ID" value="RSH89328.1"/>
    <property type="molecule type" value="Genomic_DNA"/>
</dbReference>